<protein>
    <submittedName>
        <fullName evidence="2">Putative Acid phosphatase</fullName>
        <ecNumber evidence="2">3.1.3.2</ecNumber>
    </submittedName>
</protein>
<comment type="caution">
    <text evidence="2">The sequence shown here is derived from an EMBL/GenBank/DDBJ whole genome shotgun (WGS) entry which is preliminary data.</text>
</comment>
<dbReference type="Gene3D" id="3.60.21.10">
    <property type="match status" value="1"/>
</dbReference>
<dbReference type="EMBL" id="PDCK01000044">
    <property type="protein sequence ID" value="PRQ23907.1"/>
    <property type="molecule type" value="Genomic_DNA"/>
</dbReference>
<dbReference type="InterPro" id="IPR029052">
    <property type="entry name" value="Metallo-depent_PP-like"/>
</dbReference>
<name>A0A2P6PPQ5_ROSCH</name>
<evidence type="ECO:0000313" key="2">
    <source>
        <dbReference type="EMBL" id="PRQ23907.1"/>
    </source>
</evidence>
<organism evidence="2 3">
    <name type="scientific">Rosa chinensis</name>
    <name type="common">China rose</name>
    <dbReference type="NCBI Taxonomy" id="74649"/>
    <lineage>
        <taxon>Eukaryota</taxon>
        <taxon>Viridiplantae</taxon>
        <taxon>Streptophyta</taxon>
        <taxon>Embryophyta</taxon>
        <taxon>Tracheophyta</taxon>
        <taxon>Spermatophyta</taxon>
        <taxon>Magnoliopsida</taxon>
        <taxon>eudicotyledons</taxon>
        <taxon>Gunneridae</taxon>
        <taxon>Pentapetalae</taxon>
        <taxon>rosids</taxon>
        <taxon>fabids</taxon>
        <taxon>Rosales</taxon>
        <taxon>Rosaceae</taxon>
        <taxon>Rosoideae</taxon>
        <taxon>Rosoideae incertae sedis</taxon>
        <taxon>Rosa</taxon>
    </lineage>
</organism>
<dbReference type="Gramene" id="PRQ23907">
    <property type="protein sequence ID" value="PRQ23907"/>
    <property type="gene ID" value="RchiOBHm_Chr6g0266571"/>
</dbReference>
<sequence>MLINLGYGLQGIMKLILPQKLICCSIILHVHFPSTEESLDELLLLKENWYFYIWQGESKPFKPYNHRYHVPHKASGSTAPFWYSIKRASSYIIVLASYSAYELSLNSLSALLFLHLSSVEESSNLLITNHPLRVRLISISIKMARILYPYGMKSQTCTRGYLS</sequence>
<dbReference type="InterPro" id="IPR039331">
    <property type="entry name" value="PAPs-like"/>
</dbReference>
<proteinExistence type="predicted"/>
<dbReference type="Proteomes" id="UP000238479">
    <property type="component" value="Chromosome 6"/>
</dbReference>
<dbReference type="GO" id="GO:0003993">
    <property type="term" value="F:acid phosphatase activity"/>
    <property type="evidence" value="ECO:0007669"/>
    <property type="project" value="UniProtKB-EC"/>
</dbReference>
<keyword evidence="1" id="KW-0732">Signal</keyword>
<dbReference type="PANTHER" id="PTHR22953:SF86">
    <property type="entry name" value="PURPLE ACID PHOSPHATASE 10"/>
    <property type="match status" value="1"/>
</dbReference>
<dbReference type="EC" id="3.1.3.2" evidence="2"/>
<reference evidence="2 3" key="1">
    <citation type="journal article" date="2018" name="Nat. Genet.">
        <title>The Rosa genome provides new insights in the design of modern roses.</title>
        <authorList>
            <person name="Bendahmane M."/>
        </authorList>
    </citation>
    <scope>NUCLEOTIDE SEQUENCE [LARGE SCALE GENOMIC DNA]</scope>
    <source>
        <strain evidence="3">cv. Old Blush</strain>
    </source>
</reference>
<keyword evidence="2" id="KW-0378">Hydrolase</keyword>
<keyword evidence="3" id="KW-1185">Reference proteome</keyword>
<accession>A0A2P6PPQ5</accession>
<gene>
    <name evidence="2" type="ORF">RchiOBHm_Chr6g0266571</name>
</gene>
<dbReference type="AlphaFoldDB" id="A0A2P6PPQ5"/>
<evidence type="ECO:0000256" key="1">
    <source>
        <dbReference type="ARBA" id="ARBA00022729"/>
    </source>
</evidence>
<evidence type="ECO:0000313" key="3">
    <source>
        <dbReference type="Proteomes" id="UP000238479"/>
    </source>
</evidence>
<dbReference type="PANTHER" id="PTHR22953">
    <property type="entry name" value="ACID PHOSPHATASE RELATED"/>
    <property type="match status" value="1"/>
</dbReference>
<dbReference type="STRING" id="74649.A0A2P6PPQ5"/>